<feature type="domain" description="HTH tetR-type" evidence="3">
    <location>
        <begin position="1"/>
        <end position="61"/>
    </location>
</feature>
<dbReference type="GO" id="GO:0000976">
    <property type="term" value="F:transcription cis-regulatory region binding"/>
    <property type="evidence" value="ECO:0007669"/>
    <property type="project" value="TreeGrafter"/>
</dbReference>
<evidence type="ECO:0000313" key="4">
    <source>
        <dbReference type="EMBL" id="OME73339.1"/>
    </source>
</evidence>
<proteinExistence type="predicted"/>
<protein>
    <submittedName>
        <fullName evidence="4">TetR family transcriptional regulator</fullName>
    </submittedName>
</protein>
<gene>
    <name evidence="4" type="ORF">BSK65_06050</name>
</gene>
<dbReference type="Proteomes" id="UP000187425">
    <property type="component" value="Unassembled WGS sequence"/>
</dbReference>
<dbReference type="GO" id="GO:0003700">
    <property type="term" value="F:DNA-binding transcription factor activity"/>
    <property type="evidence" value="ECO:0007669"/>
    <property type="project" value="TreeGrafter"/>
</dbReference>
<dbReference type="Pfam" id="PF00440">
    <property type="entry name" value="TetR_N"/>
    <property type="match status" value="1"/>
</dbReference>
<dbReference type="PANTHER" id="PTHR30055:SF226">
    <property type="entry name" value="HTH-TYPE TRANSCRIPTIONAL REGULATOR PKSA"/>
    <property type="match status" value="1"/>
</dbReference>
<dbReference type="OrthoDB" id="277085at2"/>
<dbReference type="InterPro" id="IPR050109">
    <property type="entry name" value="HTH-type_TetR-like_transc_reg"/>
</dbReference>
<feature type="DNA-binding region" description="H-T-H motif" evidence="2">
    <location>
        <begin position="24"/>
        <end position="43"/>
    </location>
</feature>
<dbReference type="InterPro" id="IPR001647">
    <property type="entry name" value="HTH_TetR"/>
</dbReference>
<dbReference type="PROSITE" id="PS50977">
    <property type="entry name" value="HTH_TETR_2"/>
    <property type="match status" value="1"/>
</dbReference>
<dbReference type="PANTHER" id="PTHR30055">
    <property type="entry name" value="HTH-TYPE TRANSCRIPTIONAL REGULATOR RUTR"/>
    <property type="match status" value="1"/>
</dbReference>
<evidence type="ECO:0000256" key="2">
    <source>
        <dbReference type="PROSITE-ProRule" id="PRU00335"/>
    </source>
</evidence>
<evidence type="ECO:0000259" key="3">
    <source>
        <dbReference type="PROSITE" id="PS50977"/>
    </source>
</evidence>
<dbReference type="InterPro" id="IPR009057">
    <property type="entry name" value="Homeodomain-like_sf"/>
</dbReference>
<dbReference type="SUPFAM" id="SSF46689">
    <property type="entry name" value="Homeodomain-like"/>
    <property type="match status" value="1"/>
</dbReference>
<keyword evidence="1 2" id="KW-0238">DNA-binding</keyword>
<comment type="caution">
    <text evidence="4">The sequence shown here is derived from an EMBL/GenBank/DDBJ whole genome shotgun (WGS) entry which is preliminary data.</text>
</comment>
<evidence type="ECO:0000313" key="5">
    <source>
        <dbReference type="Proteomes" id="UP000187425"/>
    </source>
</evidence>
<accession>A0A1R0ZM55</accession>
<organism evidence="4 5">
    <name type="scientific">Paenibacillus odorifer</name>
    <dbReference type="NCBI Taxonomy" id="189426"/>
    <lineage>
        <taxon>Bacteria</taxon>
        <taxon>Bacillati</taxon>
        <taxon>Bacillota</taxon>
        <taxon>Bacilli</taxon>
        <taxon>Bacillales</taxon>
        <taxon>Paenibacillaceae</taxon>
        <taxon>Paenibacillus</taxon>
    </lineage>
</organism>
<reference evidence="4 5" key="1">
    <citation type="submission" date="2016-11" db="EMBL/GenBank/DDBJ databases">
        <title>Paenibacillus species isolates.</title>
        <authorList>
            <person name="Beno S.M."/>
        </authorList>
    </citation>
    <scope>NUCLEOTIDE SEQUENCE [LARGE SCALE GENOMIC DNA]</scope>
    <source>
        <strain evidence="4 5">FSL H7-0443</strain>
    </source>
</reference>
<dbReference type="Gene3D" id="1.10.357.10">
    <property type="entry name" value="Tetracycline Repressor, domain 2"/>
    <property type="match status" value="1"/>
</dbReference>
<dbReference type="PRINTS" id="PR00455">
    <property type="entry name" value="HTHTETR"/>
</dbReference>
<dbReference type="RefSeq" id="WP_076283687.1">
    <property type="nucleotide sequence ID" value="NZ_MPTW01000002.1"/>
</dbReference>
<sequence>MQTSDRIIEAATQLIKKNGYRGVSTKAIATEAKVNESTIFRQFGSKQGILEAIIERHSDIPQFEKLLKEDATDNPEVDLLNVSQQYRMFFHKNADIILIGIRDKGMLPELDRVLADPPAKLHSLLVEYFQRLQNKKVIARQDERLVAMSFLSMCYGFQMSELIHRQYQSQLVTEEEFYKHSVSLFVKGILAQS</sequence>
<name>A0A1R0ZM55_9BACL</name>
<dbReference type="AlphaFoldDB" id="A0A1R0ZM55"/>
<dbReference type="EMBL" id="MPTW01000002">
    <property type="protein sequence ID" value="OME73339.1"/>
    <property type="molecule type" value="Genomic_DNA"/>
</dbReference>
<evidence type="ECO:0000256" key="1">
    <source>
        <dbReference type="ARBA" id="ARBA00023125"/>
    </source>
</evidence>